<evidence type="ECO:0000313" key="3">
    <source>
        <dbReference type="Proteomes" id="UP000178168"/>
    </source>
</evidence>
<dbReference type="Gene3D" id="3.30.160.100">
    <property type="entry name" value="Ribosome hibernation promotion factor-like"/>
    <property type="match status" value="1"/>
</dbReference>
<sequence length="124" mass="13782">MNINIKATGVEMTDAIAQYVTEKVESVSKFLRPEDAENATVQVEIGKTTNHHQAGAVFRAEVNLNAHGAFFRAVSEQEDLYAAIDDMKDELAREIKTKKAKDKTLMRRGGAMLKNLMRGWGKGN</sequence>
<dbReference type="Pfam" id="PF02482">
    <property type="entry name" value="Ribosomal_S30AE"/>
    <property type="match status" value="1"/>
</dbReference>
<gene>
    <name evidence="2" type="ORF">A2591_01855</name>
</gene>
<comment type="caution">
    <text evidence="2">The sequence shown here is derived from an EMBL/GenBank/DDBJ whole genome shotgun (WGS) entry which is preliminary data.</text>
</comment>
<dbReference type="NCBIfam" id="TIGR00741">
    <property type="entry name" value="yfiA"/>
    <property type="match status" value="1"/>
</dbReference>
<evidence type="ECO:0000256" key="1">
    <source>
        <dbReference type="ARBA" id="ARBA00022845"/>
    </source>
</evidence>
<dbReference type="InterPro" id="IPR036567">
    <property type="entry name" value="RHF-like"/>
</dbReference>
<evidence type="ECO:0000313" key="2">
    <source>
        <dbReference type="EMBL" id="OHA86286.1"/>
    </source>
</evidence>
<dbReference type="SUPFAM" id="SSF69754">
    <property type="entry name" value="Ribosome binding protein Y (YfiA homologue)"/>
    <property type="match status" value="1"/>
</dbReference>
<dbReference type="PANTHER" id="PTHR33231">
    <property type="entry name" value="30S RIBOSOMAL PROTEIN"/>
    <property type="match status" value="1"/>
</dbReference>
<keyword evidence="1" id="KW-0810">Translation regulation</keyword>
<dbReference type="GO" id="GO:0043024">
    <property type="term" value="F:ribosomal small subunit binding"/>
    <property type="evidence" value="ECO:0007669"/>
    <property type="project" value="TreeGrafter"/>
</dbReference>
<dbReference type="EMBL" id="MHUZ01000005">
    <property type="protein sequence ID" value="OHA86286.1"/>
    <property type="molecule type" value="Genomic_DNA"/>
</dbReference>
<protein>
    <submittedName>
        <fullName evidence="2">Ribosomal subunit interface protein</fullName>
    </submittedName>
</protein>
<dbReference type="AlphaFoldDB" id="A0A1G2SMT5"/>
<reference evidence="2 3" key="1">
    <citation type="journal article" date="2016" name="Nat. Commun.">
        <title>Thousands of microbial genomes shed light on interconnected biogeochemical processes in an aquifer system.</title>
        <authorList>
            <person name="Anantharaman K."/>
            <person name="Brown C.T."/>
            <person name="Hug L.A."/>
            <person name="Sharon I."/>
            <person name="Castelle C.J."/>
            <person name="Probst A.J."/>
            <person name="Thomas B.C."/>
            <person name="Singh A."/>
            <person name="Wilkins M.J."/>
            <person name="Karaoz U."/>
            <person name="Brodie E.L."/>
            <person name="Williams K.H."/>
            <person name="Hubbard S.S."/>
            <person name="Banfield J.F."/>
        </authorList>
    </citation>
    <scope>NUCLEOTIDE SEQUENCE [LARGE SCALE GENOMIC DNA]</scope>
</reference>
<dbReference type="CDD" id="cd00552">
    <property type="entry name" value="RaiA"/>
    <property type="match status" value="1"/>
</dbReference>
<proteinExistence type="predicted"/>
<dbReference type="STRING" id="1802730.A2591_01855"/>
<dbReference type="PANTHER" id="PTHR33231:SF1">
    <property type="entry name" value="30S RIBOSOMAL PROTEIN"/>
    <property type="match status" value="1"/>
</dbReference>
<dbReference type="Proteomes" id="UP000178168">
    <property type="component" value="Unassembled WGS sequence"/>
</dbReference>
<name>A0A1G2SMT5_9BACT</name>
<organism evidence="2 3">
    <name type="scientific">Candidatus Yonathbacteria bacterium RIFOXYD1_FULL_52_36</name>
    <dbReference type="NCBI Taxonomy" id="1802730"/>
    <lineage>
        <taxon>Bacteria</taxon>
        <taxon>Candidatus Yonathiibacteriota</taxon>
    </lineage>
</organism>
<dbReference type="InterPro" id="IPR050574">
    <property type="entry name" value="HPF/YfiA_ribosome-assoc"/>
</dbReference>
<dbReference type="GO" id="GO:0022627">
    <property type="term" value="C:cytosolic small ribosomal subunit"/>
    <property type="evidence" value="ECO:0007669"/>
    <property type="project" value="TreeGrafter"/>
</dbReference>
<dbReference type="GO" id="GO:0045900">
    <property type="term" value="P:negative regulation of translational elongation"/>
    <property type="evidence" value="ECO:0007669"/>
    <property type="project" value="TreeGrafter"/>
</dbReference>
<accession>A0A1G2SMT5</accession>
<dbReference type="InterPro" id="IPR003489">
    <property type="entry name" value="RHF/RaiA"/>
</dbReference>